<organism evidence="2 3">
    <name type="scientific">Castanea mollissima</name>
    <name type="common">Chinese chestnut</name>
    <dbReference type="NCBI Taxonomy" id="60419"/>
    <lineage>
        <taxon>Eukaryota</taxon>
        <taxon>Viridiplantae</taxon>
        <taxon>Streptophyta</taxon>
        <taxon>Embryophyta</taxon>
        <taxon>Tracheophyta</taxon>
        <taxon>Spermatophyta</taxon>
        <taxon>Magnoliopsida</taxon>
        <taxon>eudicotyledons</taxon>
        <taxon>Gunneridae</taxon>
        <taxon>Pentapetalae</taxon>
        <taxon>rosids</taxon>
        <taxon>fabids</taxon>
        <taxon>Fagales</taxon>
        <taxon>Fagaceae</taxon>
        <taxon>Castanea</taxon>
    </lineage>
</organism>
<feature type="transmembrane region" description="Helical" evidence="1">
    <location>
        <begin position="6"/>
        <end position="24"/>
    </location>
</feature>
<protein>
    <recommendedName>
        <fullName evidence="4">Transmembrane protein</fullName>
    </recommendedName>
</protein>
<comment type="caution">
    <text evidence="2">The sequence shown here is derived from an EMBL/GenBank/DDBJ whole genome shotgun (WGS) entry which is preliminary data.</text>
</comment>
<dbReference type="AlphaFoldDB" id="A0A8J4QJN9"/>
<evidence type="ECO:0000313" key="2">
    <source>
        <dbReference type="EMBL" id="KAF3952957.1"/>
    </source>
</evidence>
<keyword evidence="1" id="KW-1133">Transmembrane helix</keyword>
<dbReference type="Proteomes" id="UP000737018">
    <property type="component" value="Unassembled WGS sequence"/>
</dbReference>
<keyword evidence="1" id="KW-0472">Membrane</keyword>
<sequence length="88" mass="9835">MFSEKNVFTIVKVVMIMIITLFIVTSKPVESTRLFVVKKSNKLETVKVVPVSLVRAPTPPSVPNPCTYLPGPPIKTYLCFDLKELRVG</sequence>
<evidence type="ECO:0000313" key="3">
    <source>
        <dbReference type="Proteomes" id="UP000737018"/>
    </source>
</evidence>
<keyword evidence="1" id="KW-0812">Transmembrane</keyword>
<reference evidence="2" key="1">
    <citation type="submission" date="2020-03" db="EMBL/GenBank/DDBJ databases">
        <title>Castanea mollissima Vanexum genome sequencing.</title>
        <authorList>
            <person name="Staton M."/>
        </authorList>
    </citation>
    <scope>NUCLEOTIDE SEQUENCE</scope>
    <source>
        <tissue evidence="2">Leaf</tissue>
    </source>
</reference>
<proteinExistence type="predicted"/>
<accession>A0A8J4QJN9</accession>
<evidence type="ECO:0000256" key="1">
    <source>
        <dbReference type="SAM" id="Phobius"/>
    </source>
</evidence>
<name>A0A8J4QJN9_9ROSI</name>
<evidence type="ECO:0008006" key="4">
    <source>
        <dbReference type="Google" id="ProtNLM"/>
    </source>
</evidence>
<gene>
    <name evidence="2" type="ORF">CMV_021546</name>
</gene>
<dbReference type="OrthoDB" id="10440351at2759"/>
<dbReference type="EMBL" id="JRKL02004285">
    <property type="protein sequence ID" value="KAF3952957.1"/>
    <property type="molecule type" value="Genomic_DNA"/>
</dbReference>
<keyword evidence="3" id="KW-1185">Reference proteome</keyword>